<evidence type="ECO:0000313" key="2">
    <source>
        <dbReference type="EMBL" id="KAK0402859.1"/>
    </source>
</evidence>
<comment type="caution">
    <text evidence="2">The sequence shown here is derived from an EMBL/GenBank/DDBJ whole genome shotgun (WGS) entry which is preliminary data.</text>
</comment>
<keyword evidence="1" id="KW-1133">Transmembrane helix</keyword>
<evidence type="ECO:0000256" key="1">
    <source>
        <dbReference type="SAM" id="Phobius"/>
    </source>
</evidence>
<keyword evidence="1" id="KW-0472">Membrane</keyword>
<accession>A0AA39LMV8</accession>
<sequence length="355" mass="40535">MSEAATLYIIYTEVGLCLVTIFFNALSFVSFAKRRNLGGRHMTMLMLKVAFDVLFALTALGYCGAILRALYGSHEEVYETIFWTGNVFHSLEICMAILNFFIGLDRYLAMNEPLKYVTTYGSRIQKTSIFTMIVLYLAAFALYAVTKYPHGRFPHMFSQFANTYVAYDIYCIICVIFLTSIVITIMFLVSFCRFLKKSSSENGQNRNLNTANKIVIYDLVAELLVLVIPTVITSTSLIVFKVSLPDRFGPSFLASIADNQEKPSYRVHREQIVSSVIGHRLKVFCVTAKYSKFSRDVTIRCSRNVSELSQQHQLEHFQIPIPTLDYNLINAYVEHNAAADQHRDWEVNPQLLDRC</sequence>
<keyword evidence="3" id="KW-1185">Reference proteome</keyword>
<dbReference type="Proteomes" id="UP001175271">
    <property type="component" value="Unassembled WGS sequence"/>
</dbReference>
<dbReference type="AlphaFoldDB" id="A0AA39LMV8"/>
<dbReference type="InterPro" id="IPR019420">
    <property type="entry name" value="7TM_GPCR_serpentine_rcpt_Srbc"/>
</dbReference>
<reference evidence="2" key="1">
    <citation type="submission" date="2023-06" db="EMBL/GenBank/DDBJ databases">
        <title>Genomic analysis of the entomopathogenic nematode Steinernema hermaphroditum.</title>
        <authorList>
            <person name="Schwarz E.M."/>
            <person name="Heppert J.K."/>
            <person name="Baniya A."/>
            <person name="Schwartz H.T."/>
            <person name="Tan C.-H."/>
            <person name="Antoshechkin I."/>
            <person name="Sternberg P.W."/>
            <person name="Goodrich-Blair H."/>
            <person name="Dillman A.R."/>
        </authorList>
    </citation>
    <scope>NUCLEOTIDE SEQUENCE</scope>
    <source>
        <strain evidence="2">PS9179</strain>
        <tissue evidence="2">Whole animal</tissue>
    </source>
</reference>
<dbReference type="EMBL" id="JAUCMV010000004">
    <property type="protein sequence ID" value="KAK0402859.1"/>
    <property type="molecule type" value="Genomic_DNA"/>
</dbReference>
<feature type="transmembrane region" description="Helical" evidence="1">
    <location>
        <begin position="166"/>
        <end position="195"/>
    </location>
</feature>
<dbReference type="Pfam" id="PF10316">
    <property type="entry name" value="7TM_GPCR_Srbc"/>
    <property type="match status" value="1"/>
</dbReference>
<organism evidence="2 3">
    <name type="scientific">Steinernema hermaphroditum</name>
    <dbReference type="NCBI Taxonomy" id="289476"/>
    <lineage>
        <taxon>Eukaryota</taxon>
        <taxon>Metazoa</taxon>
        <taxon>Ecdysozoa</taxon>
        <taxon>Nematoda</taxon>
        <taxon>Chromadorea</taxon>
        <taxon>Rhabditida</taxon>
        <taxon>Tylenchina</taxon>
        <taxon>Panagrolaimomorpha</taxon>
        <taxon>Strongyloidoidea</taxon>
        <taxon>Steinernematidae</taxon>
        <taxon>Steinernema</taxon>
    </lineage>
</organism>
<feature type="transmembrane region" description="Helical" evidence="1">
    <location>
        <begin position="129"/>
        <end position="146"/>
    </location>
</feature>
<protein>
    <submittedName>
        <fullName evidence="2">Uncharacterized protein</fullName>
    </submittedName>
</protein>
<feature type="transmembrane region" description="Helical" evidence="1">
    <location>
        <begin position="44"/>
        <end position="67"/>
    </location>
</feature>
<proteinExistence type="predicted"/>
<feature type="transmembrane region" description="Helical" evidence="1">
    <location>
        <begin position="87"/>
        <end position="108"/>
    </location>
</feature>
<name>A0AA39LMV8_9BILA</name>
<dbReference type="SUPFAM" id="SSF81321">
    <property type="entry name" value="Family A G protein-coupled receptor-like"/>
    <property type="match status" value="1"/>
</dbReference>
<evidence type="ECO:0000313" key="3">
    <source>
        <dbReference type="Proteomes" id="UP001175271"/>
    </source>
</evidence>
<feature type="transmembrane region" description="Helical" evidence="1">
    <location>
        <begin position="6"/>
        <end position="32"/>
    </location>
</feature>
<keyword evidence="1" id="KW-0812">Transmembrane</keyword>
<feature type="transmembrane region" description="Helical" evidence="1">
    <location>
        <begin position="215"/>
        <end position="240"/>
    </location>
</feature>
<dbReference type="Gene3D" id="1.20.1070.10">
    <property type="entry name" value="Rhodopsin 7-helix transmembrane proteins"/>
    <property type="match status" value="1"/>
</dbReference>
<gene>
    <name evidence="2" type="ORF">QR680_016579</name>
</gene>